<keyword evidence="1" id="KW-0732">Signal</keyword>
<evidence type="ECO:0000313" key="3">
    <source>
        <dbReference type="Proteomes" id="UP000485058"/>
    </source>
</evidence>
<evidence type="ECO:0000313" key="2">
    <source>
        <dbReference type="EMBL" id="GFH33236.1"/>
    </source>
</evidence>
<keyword evidence="3" id="KW-1185">Reference proteome</keyword>
<feature type="signal peptide" evidence="1">
    <location>
        <begin position="1"/>
        <end position="21"/>
    </location>
</feature>
<dbReference type="AlphaFoldDB" id="A0A6A0AK79"/>
<accession>A0A6A0AK79</accession>
<feature type="non-terminal residue" evidence="2">
    <location>
        <position position="1"/>
    </location>
</feature>
<dbReference type="Proteomes" id="UP000485058">
    <property type="component" value="Unassembled WGS sequence"/>
</dbReference>
<organism evidence="2 3">
    <name type="scientific">Haematococcus lacustris</name>
    <name type="common">Green alga</name>
    <name type="synonym">Haematococcus pluvialis</name>
    <dbReference type="NCBI Taxonomy" id="44745"/>
    <lineage>
        <taxon>Eukaryota</taxon>
        <taxon>Viridiplantae</taxon>
        <taxon>Chlorophyta</taxon>
        <taxon>core chlorophytes</taxon>
        <taxon>Chlorophyceae</taxon>
        <taxon>CS clade</taxon>
        <taxon>Chlamydomonadales</taxon>
        <taxon>Haematococcaceae</taxon>
        <taxon>Haematococcus</taxon>
    </lineage>
</organism>
<gene>
    <name evidence="2" type="ORF">HaLaN_32574</name>
</gene>
<dbReference type="EMBL" id="BLLF01008049">
    <property type="protein sequence ID" value="GFH33236.1"/>
    <property type="molecule type" value="Genomic_DNA"/>
</dbReference>
<feature type="chain" id="PRO_5025685828" evidence="1">
    <location>
        <begin position="22"/>
        <end position="93"/>
    </location>
</feature>
<feature type="non-terminal residue" evidence="2">
    <location>
        <position position="93"/>
    </location>
</feature>
<proteinExistence type="predicted"/>
<name>A0A6A0AK79_HAELA</name>
<protein>
    <submittedName>
        <fullName evidence="2">Uncharacterized protein</fullName>
    </submittedName>
</protein>
<reference evidence="2 3" key="1">
    <citation type="submission" date="2020-02" db="EMBL/GenBank/DDBJ databases">
        <title>Draft genome sequence of Haematococcus lacustris strain NIES-144.</title>
        <authorList>
            <person name="Morimoto D."/>
            <person name="Nakagawa S."/>
            <person name="Yoshida T."/>
            <person name="Sawayama S."/>
        </authorList>
    </citation>
    <scope>NUCLEOTIDE SEQUENCE [LARGE SCALE GENOMIC DNA]</scope>
    <source>
        <strain evidence="2 3">NIES-144</strain>
    </source>
</reference>
<sequence>MKRESCLLLLSLLISAAVCQAAQYEHPKSLLNVAALSIALEPGVTLSVSSSEFSVNGQQVTVTWSGVAQPDQLDAVALYVPGTAQPAYSTPVN</sequence>
<evidence type="ECO:0000256" key="1">
    <source>
        <dbReference type="SAM" id="SignalP"/>
    </source>
</evidence>
<comment type="caution">
    <text evidence="2">The sequence shown here is derived from an EMBL/GenBank/DDBJ whole genome shotgun (WGS) entry which is preliminary data.</text>
</comment>